<dbReference type="HOGENOM" id="CLU_1578785_0_0_1"/>
<reference evidence="1 2" key="1">
    <citation type="journal article" date="2008" name="Nature">
        <title>The genome of Laccaria bicolor provides insights into mycorrhizal symbiosis.</title>
        <authorList>
            <person name="Martin F."/>
            <person name="Aerts A."/>
            <person name="Ahren D."/>
            <person name="Brun A."/>
            <person name="Danchin E.G.J."/>
            <person name="Duchaussoy F."/>
            <person name="Gibon J."/>
            <person name="Kohler A."/>
            <person name="Lindquist E."/>
            <person name="Pereda V."/>
            <person name="Salamov A."/>
            <person name="Shapiro H.J."/>
            <person name="Wuyts J."/>
            <person name="Blaudez D."/>
            <person name="Buee M."/>
            <person name="Brokstein P."/>
            <person name="Canbaeck B."/>
            <person name="Cohen D."/>
            <person name="Courty P.E."/>
            <person name="Coutinho P.M."/>
            <person name="Delaruelle C."/>
            <person name="Detter J.C."/>
            <person name="Deveau A."/>
            <person name="DiFazio S."/>
            <person name="Duplessis S."/>
            <person name="Fraissinet-Tachet L."/>
            <person name="Lucic E."/>
            <person name="Frey-Klett P."/>
            <person name="Fourrey C."/>
            <person name="Feussner I."/>
            <person name="Gay G."/>
            <person name="Grimwood J."/>
            <person name="Hoegger P.J."/>
            <person name="Jain P."/>
            <person name="Kilaru S."/>
            <person name="Labbe J."/>
            <person name="Lin Y.C."/>
            <person name="Legue V."/>
            <person name="Le Tacon F."/>
            <person name="Marmeisse R."/>
            <person name="Melayah D."/>
            <person name="Montanini B."/>
            <person name="Muratet M."/>
            <person name="Nehls U."/>
            <person name="Niculita-Hirzel H."/>
            <person name="Oudot-Le Secq M.P."/>
            <person name="Peter M."/>
            <person name="Quesneville H."/>
            <person name="Rajashekar B."/>
            <person name="Reich M."/>
            <person name="Rouhier N."/>
            <person name="Schmutz J."/>
            <person name="Yin T."/>
            <person name="Chalot M."/>
            <person name="Henrissat B."/>
            <person name="Kuees U."/>
            <person name="Lucas S."/>
            <person name="Van de Peer Y."/>
            <person name="Podila G.K."/>
            <person name="Polle A."/>
            <person name="Pukkila P.J."/>
            <person name="Richardson P.M."/>
            <person name="Rouze P."/>
            <person name="Sanders I.R."/>
            <person name="Stajich J.E."/>
            <person name="Tunlid A."/>
            <person name="Tuskan G."/>
            <person name="Grigoriev I.V."/>
        </authorList>
    </citation>
    <scope>NUCLEOTIDE SEQUENCE [LARGE SCALE GENOMIC DNA]</scope>
    <source>
        <strain evidence="2">S238N-H82 / ATCC MYA-4686</strain>
    </source>
</reference>
<accession>B0D291</accession>
<dbReference type="InParanoid" id="B0D291"/>
<dbReference type="GeneID" id="6073785"/>
<dbReference type="CDD" id="cd21037">
    <property type="entry name" value="MLKL_NTD"/>
    <property type="match status" value="1"/>
</dbReference>
<dbReference type="AlphaFoldDB" id="B0D291"/>
<dbReference type="KEGG" id="lbc:LACBIDRAFT_315377"/>
<dbReference type="RefSeq" id="XP_001878362.1">
    <property type="nucleotide sequence ID" value="XM_001878327.1"/>
</dbReference>
<name>B0D291_LACBS</name>
<gene>
    <name evidence="1" type="ORF">LACBIDRAFT_315377</name>
</gene>
<dbReference type="Proteomes" id="UP000001194">
    <property type="component" value="Unassembled WGS sequence"/>
</dbReference>
<evidence type="ECO:0000313" key="1">
    <source>
        <dbReference type="EMBL" id="EDR11061.1"/>
    </source>
</evidence>
<dbReference type="EMBL" id="DS547096">
    <property type="protein sequence ID" value="EDR11061.1"/>
    <property type="molecule type" value="Genomic_DNA"/>
</dbReference>
<keyword evidence="2" id="KW-1185">Reference proteome</keyword>
<dbReference type="InterPro" id="IPR059179">
    <property type="entry name" value="MLKL-like_MCAfunc"/>
</dbReference>
<organism evidence="2">
    <name type="scientific">Laccaria bicolor (strain S238N-H82 / ATCC MYA-4686)</name>
    <name type="common">Bicoloured deceiver</name>
    <name type="synonym">Laccaria laccata var. bicolor</name>
    <dbReference type="NCBI Taxonomy" id="486041"/>
    <lineage>
        <taxon>Eukaryota</taxon>
        <taxon>Fungi</taxon>
        <taxon>Dikarya</taxon>
        <taxon>Basidiomycota</taxon>
        <taxon>Agaricomycotina</taxon>
        <taxon>Agaricomycetes</taxon>
        <taxon>Agaricomycetidae</taxon>
        <taxon>Agaricales</taxon>
        <taxon>Agaricineae</taxon>
        <taxon>Hydnangiaceae</taxon>
        <taxon>Laccaria</taxon>
    </lineage>
</organism>
<sequence>MNTRGLNPSASSSLQAVSGLGGARLRALEAVAASDDTFPPLRLAVVKALGIIEVIKKFNSNKRAWIACSDSLIWRVEEIIQHTCKFRNDQVPSALQSWLEGLNGTLDHLKESVSDIHQQSSRKFFSFAQDKKVKKFEGKMNEAMSSFRALWYEENLQRVGSNSYIYWVV</sequence>
<proteinExistence type="predicted"/>
<dbReference type="OrthoDB" id="3266391at2759"/>
<protein>
    <submittedName>
        <fullName evidence="1">Predicted protein</fullName>
    </submittedName>
</protein>
<evidence type="ECO:0000313" key="2">
    <source>
        <dbReference type="Proteomes" id="UP000001194"/>
    </source>
</evidence>